<evidence type="ECO:0000313" key="1">
    <source>
        <dbReference type="EMBL" id="BBD80885.1"/>
    </source>
</evidence>
<dbReference type="Proteomes" id="UP000270530">
    <property type="component" value="Chromosome"/>
</dbReference>
<name>A0A2Z6E6T8_9GAMM</name>
<dbReference type="KEGG" id="rbd:ALSL_2259"/>
<protein>
    <submittedName>
        <fullName evidence="1">Proposed lipoate regulatory protein YbeD</fullName>
    </submittedName>
</protein>
<dbReference type="InterPro" id="IPR007454">
    <property type="entry name" value="UPF0250_YbeD-like"/>
</dbReference>
<dbReference type="EMBL" id="AP018560">
    <property type="protein sequence ID" value="BBD80885.1"/>
    <property type="molecule type" value="Genomic_DNA"/>
</dbReference>
<sequence length="95" mass="10533">MTHEIDPARAGGKGFVFPGEFEITAMGDARANLETRVPAILAGLGLDVRHESVRERPSRAGRFVAVTVRFHCRTREQYAAAHAALRDDPDIRYTL</sequence>
<evidence type="ECO:0000313" key="2">
    <source>
        <dbReference type="Proteomes" id="UP000270530"/>
    </source>
</evidence>
<dbReference type="AlphaFoldDB" id="A0A2Z6E6T8"/>
<proteinExistence type="predicted"/>
<organism evidence="1 2">
    <name type="scientific">Aerosticca soli</name>
    <dbReference type="NCBI Taxonomy" id="2010829"/>
    <lineage>
        <taxon>Bacteria</taxon>
        <taxon>Pseudomonadati</taxon>
        <taxon>Pseudomonadota</taxon>
        <taxon>Gammaproteobacteria</taxon>
        <taxon>Lysobacterales</taxon>
        <taxon>Rhodanobacteraceae</taxon>
        <taxon>Aerosticca</taxon>
    </lineage>
</organism>
<dbReference type="SUPFAM" id="SSF117991">
    <property type="entry name" value="YbeD/HP0495-like"/>
    <property type="match status" value="1"/>
</dbReference>
<dbReference type="Gene3D" id="3.30.70.260">
    <property type="match status" value="1"/>
</dbReference>
<accession>A0A2Z6E6T8</accession>
<gene>
    <name evidence="1" type="ORF">ALSL_2259</name>
</gene>
<dbReference type="InterPro" id="IPR027471">
    <property type="entry name" value="YbeD-like_sf"/>
</dbReference>
<keyword evidence="2" id="KW-1185">Reference proteome</keyword>
<reference evidence="2" key="1">
    <citation type="submission" date="2018-04" db="EMBL/GenBank/DDBJ databases">
        <authorList>
            <person name="Watanabe M."/>
            <person name="Kojima H."/>
        </authorList>
    </citation>
    <scope>NUCLEOTIDE SEQUENCE [LARGE SCALE GENOMIC DNA]</scope>
    <source>
        <strain evidence="2">Dysh456</strain>
    </source>
</reference>
<dbReference type="RefSeq" id="WP_231700218.1">
    <property type="nucleotide sequence ID" value="NZ_AP018560.1"/>
</dbReference>
<dbReference type="Pfam" id="PF04359">
    <property type="entry name" value="DUF493"/>
    <property type="match status" value="1"/>
</dbReference>
<reference evidence="2" key="2">
    <citation type="submission" date="2018-06" db="EMBL/GenBank/DDBJ databases">
        <title>Genome sequence of Rhodanobacteraceae bacterium strain Dysh456.</title>
        <authorList>
            <person name="Fukui M."/>
        </authorList>
    </citation>
    <scope>NUCLEOTIDE SEQUENCE [LARGE SCALE GENOMIC DNA]</scope>
    <source>
        <strain evidence="2">Dysh456</strain>
    </source>
</reference>